<gene>
    <name evidence="7" type="ORF">METZ01_LOCUS45309</name>
</gene>
<dbReference type="GO" id="GO:0005829">
    <property type="term" value="C:cytosol"/>
    <property type="evidence" value="ECO:0007669"/>
    <property type="project" value="TreeGrafter"/>
</dbReference>
<dbReference type="EMBL" id="UINC01002060">
    <property type="protein sequence ID" value="SUZ92455.1"/>
    <property type="molecule type" value="Genomic_DNA"/>
</dbReference>
<dbReference type="Gene3D" id="1.10.10.1800">
    <property type="entry name" value="tRNA uridine 5-carboxymethylaminomethyl modification enzyme MnmG/GidA"/>
    <property type="match status" value="1"/>
</dbReference>
<dbReference type="InterPro" id="IPR002218">
    <property type="entry name" value="MnmG-rel"/>
</dbReference>
<feature type="domain" description="tRNA uridine 5-carboxymethylaminomethyl modification enzyme C-terminal subdomain" evidence="6">
    <location>
        <begin position="531"/>
        <end position="602"/>
    </location>
</feature>
<evidence type="ECO:0000256" key="5">
    <source>
        <dbReference type="SAM" id="MobiDB-lite"/>
    </source>
</evidence>
<protein>
    <recommendedName>
        <fullName evidence="6">tRNA uridine 5-carboxymethylaminomethyl modification enzyme C-terminal subdomain domain-containing protein</fullName>
    </recommendedName>
</protein>
<dbReference type="NCBIfam" id="TIGR00136">
    <property type="entry name" value="mnmG_gidA"/>
    <property type="match status" value="1"/>
</dbReference>
<evidence type="ECO:0000313" key="7">
    <source>
        <dbReference type="EMBL" id="SUZ92455.1"/>
    </source>
</evidence>
<dbReference type="HAMAP" id="MF_00129">
    <property type="entry name" value="MnmG_GidA"/>
    <property type="match status" value="1"/>
</dbReference>
<dbReference type="Pfam" id="PF01134">
    <property type="entry name" value="GIDA"/>
    <property type="match status" value="1"/>
</dbReference>
<organism evidence="7">
    <name type="scientific">marine metagenome</name>
    <dbReference type="NCBI Taxonomy" id="408172"/>
    <lineage>
        <taxon>unclassified sequences</taxon>
        <taxon>metagenomes</taxon>
        <taxon>ecological metagenomes</taxon>
    </lineage>
</organism>
<dbReference type="Pfam" id="PF13932">
    <property type="entry name" value="SAM_GIDA_C"/>
    <property type="match status" value="1"/>
</dbReference>
<dbReference type="FunFam" id="1.10.150.570:FF:000001">
    <property type="entry name" value="tRNA uridine 5-carboxymethylaminomethyl modification enzyme MnmG"/>
    <property type="match status" value="1"/>
</dbReference>
<evidence type="ECO:0000256" key="4">
    <source>
        <dbReference type="ARBA" id="ARBA00022827"/>
    </source>
</evidence>
<dbReference type="InterPro" id="IPR004416">
    <property type="entry name" value="MnmG"/>
</dbReference>
<reference evidence="7" key="1">
    <citation type="submission" date="2018-05" db="EMBL/GenBank/DDBJ databases">
        <authorList>
            <person name="Lanie J.A."/>
            <person name="Ng W.-L."/>
            <person name="Kazmierczak K.M."/>
            <person name="Andrzejewski T.M."/>
            <person name="Davidsen T.M."/>
            <person name="Wayne K.J."/>
            <person name="Tettelin H."/>
            <person name="Glass J.I."/>
            <person name="Rusch D."/>
            <person name="Podicherti R."/>
            <person name="Tsui H.-C.T."/>
            <person name="Winkler M.E."/>
        </authorList>
    </citation>
    <scope>NUCLEOTIDE SEQUENCE</scope>
</reference>
<dbReference type="InterPro" id="IPR044920">
    <property type="entry name" value="MnmG_C_subdom_sf"/>
</dbReference>
<dbReference type="InterPro" id="IPR020595">
    <property type="entry name" value="MnmG-rel_CS"/>
</dbReference>
<dbReference type="AlphaFoldDB" id="A0A381RKU3"/>
<dbReference type="GO" id="GO:0050660">
    <property type="term" value="F:flavin adenine dinucleotide binding"/>
    <property type="evidence" value="ECO:0007669"/>
    <property type="project" value="InterPro"/>
</dbReference>
<dbReference type="FunFam" id="3.50.50.60:FF:000002">
    <property type="entry name" value="tRNA uridine 5-carboxymethylaminomethyl modification enzyme MnmG"/>
    <property type="match status" value="1"/>
</dbReference>
<evidence type="ECO:0000259" key="6">
    <source>
        <dbReference type="SMART" id="SM01228"/>
    </source>
</evidence>
<dbReference type="InterPro" id="IPR047001">
    <property type="entry name" value="MnmG_C_subdom"/>
</dbReference>
<feature type="region of interest" description="Disordered" evidence="5">
    <location>
        <begin position="612"/>
        <end position="648"/>
    </location>
</feature>
<dbReference type="Gene3D" id="1.10.150.570">
    <property type="entry name" value="GidA associated domain, C-terminal subdomain"/>
    <property type="match status" value="1"/>
</dbReference>
<sequence>MSYYDLVIVGAGHAGCEAARAAARMGRRVGLCTLSRETVATMPCNPAIGGTAKGHLVREIDALGGLMGEAIDATGIQFKLLNRSRGPAVWSPRAQADKQRYSRWVLASLEHEPRIEWIFGVATEIVVRNNAVRGLRMADGRFLNCQALVVTAGTFLNGLIHIGREQRPAGRYGEPPSTALAESLKRLEFRWGRLKTGTPPRLHRDTIEWDRLEVARGDDQPTPFSFMTDRIRNPQINCHLLHTNEKVHALVRTHLDDSPLFNGQIKGIGPRYCPSLEDKVVRFPSRERHHVFLEPEGIDVEQIYVNGMSMCLPREVQRAIIRNLPGLEAATLLRPGYAVEYDFIQPTELRPTLETKRLNNLYLAGQVNGTSGYEEAAGQGLIAGINAARTIAGDEPLVLRRDEAYLAVMIDDLTTQGCLEPYRLFTSRAEHRLLLRTDNADLRLTQHGWNIGLVTKKRWERFVGRRRCFEQNLKTLRKTTVTLPDGCRVRASEAIRRPQLRLKSLIDSGEIELIGEENTKIIDLATVETEIKYEGYLKRQMAAVEREQQQAECEIPQGFIYAKIPGLSAEVIERLTQTLPTTLGQARRIPGMTPAAIAILGSLLLRGSKRTLGKDKQNRDIMHAGHERKGPDPKARAPRRSIRASAQR</sequence>
<dbReference type="PANTHER" id="PTHR11806">
    <property type="entry name" value="GLUCOSE INHIBITED DIVISION PROTEIN A"/>
    <property type="match status" value="1"/>
</dbReference>
<dbReference type="Gene3D" id="3.50.50.60">
    <property type="entry name" value="FAD/NAD(P)-binding domain"/>
    <property type="match status" value="2"/>
</dbReference>
<dbReference type="PROSITE" id="PS01281">
    <property type="entry name" value="GIDA_2"/>
    <property type="match status" value="1"/>
</dbReference>
<proteinExistence type="inferred from homology"/>
<evidence type="ECO:0000256" key="3">
    <source>
        <dbReference type="ARBA" id="ARBA00022630"/>
    </source>
</evidence>
<dbReference type="InterPro" id="IPR040131">
    <property type="entry name" value="MnmG_N"/>
</dbReference>
<dbReference type="InterPro" id="IPR049312">
    <property type="entry name" value="GIDA_C_N"/>
</dbReference>
<accession>A0A381RKU3</accession>
<comment type="cofactor">
    <cofactor evidence="1">
        <name>FAD</name>
        <dbReference type="ChEBI" id="CHEBI:57692"/>
    </cofactor>
</comment>
<dbReference type="Pfam" id="PF21680">
    <property type="entry name" value="GIDA_C_1st"/>
    <property type="match status" value="1"/>
</dbReference>
<keyword evidence="4" id="KW-0274">FAD</keyword>
<dbReference type="PANTHER" id="PTHR11806:SF0">
    <property type="entry name" value="PROTEIN MTO1 HOMOLOG, MITOCHONDRIAL"/>
    <property type="match status" value="1"/>
</dbReference>
<feature type="compositionally biased region" description="Basic and acidic residues" evidence="5">
    <location>
        <begin position="612"/>
        <end position="635"/>
    </location>
</feature>
<evidence type="ECO:0000256" key="1">
    <source>
        <dbReference type="ARBA" id="ARBA00001974"/>
    </source>
</evidence>
<dbReference type="SMART" id="SM01228">
    <property type="entry name" value="GIDA_assoc_3"/>
    <property type="match status" value="1"/>
</dbReference>
<name>A0A381RKU3_9ZZZZ</name>
<dbReference type="GO" id="GO:0030488">
    <property type="term" value="P:tRNA methylation"/>
    <property type="evidence" value="ECO:0007669"/>
    <property type="project" value="TreeGrafter"/>
</dbReference>
<dbReference type="GO" id="GO:0002098">
    <property type="term" value="P:tRNA wobble uridine modification"/>
    <property type="evidence" value="ECO:0007669"/>
    <property type="project" value="InterPro"/>
</dbReference>
<keyword evidence="3" id="KW-0285">Flavoprotein</keyword>
<dbReference type="InterPro" id="IPR026904">
    <property type="entry name" value="MnmG_C"/>
</dbReference>
<dbReference type="SUPFAM" id="SSF51905">
    <property type="entry name" value="FAD/NAD(P)-binding domain"/>
    <property type="match status" value="1"/>
</dbReference>
<comment type="similarity">
    <text evidence="2">Belongs to the MnmG family.</text>
</comment>
<evidence type="ECO:0000256" key="2">
    <source>
        <dbReference type="ARBA" id="ARBA00007653"/>
    </source>
</evidence>
<dbReference type="PROSITE" id="PS01280">
    <property type="entry name" value="GIDA_1"/>
    <property type="match status" value="1"/>
</dbReference>
<dbReference type="InterPro" id="IPR036188">
    <property type="entry name" value="FAD/NAD-bd_sf"/>
</dbReference>